<evidence type="ECO:0000313" key="15">
    <source>
        <dbReference type="EMBL" id="QSZ29383.1"/>
    </source>
</evidence>
<evidence type="ECO:0000256" key="8">
    <source>
        <dbReference type="ARBA" id="ARBA00023125"/>
    </source>
</evidence>
<accession>A0A8A3NV75</accession>
<organism evidence="15 16">
    <name type="scientific">Monilinia vaccinii-corymbosi</name>
    <dbReference type="NCBI Taxonomy" id="61207"/>
    <lineage>
        <taxon>Eukaryota</taxon>
        <taxon>Fungi</taxon>
        <taxon>Dikarya</taxon>
        <taxon>Ascomycota</taxon>
        <taxon>Pezizomycotina</taxon>
        <taxon>Leotiomycetes</taxon>
        <taxon>Helotiales</taxon>
        <taxon>Sclerotiniaceae</taxon>
        <taxon>Monilinia</taxon>
    </lineage>
</organism>
<dbReference type="EMBL" id="CP063405">
    <property type="protein sequence ID" value="QSZ29383.1"/>
    <property type="molecule type" value="Genomic_DNA"/>
</dbReference>
<keyword evidence="8 12" id="KW-0238">DNA-binding</keyword>
<evidence type="ECO:0000259" key="14">
    <source>
        <dbReference type="PROSITE" id="PS50039"/>
    </source>
</evidence>
<dbReference type="Gene3D" id="1.10.10.10">
    <property type="entry name" value="Winged helix-like DNA-binding domain superfamily/Winged helix DNA-binding domain"/>
    <property type="match status" value="1"/>
</dbReference>
<proteinExistence type="predicted"/>
<feature type="compositionally biased region" description="Polar residues" evidence="13">
    <location>
        <begin position="370"/>
        <end position="379"/>
    </location>
</feature>
<dbReference type="GO" id="GO:0005737">
    <property type="term" value="C:cytoplasm"/>
    <property type="evidence" value="ECO:0007669"/>
    <property type="project" value="UniProtKB-SubCell"/>
</dbReference>
<evidence type="ECO:0000256" key="9">
    <source>
        <dbReference type="ARBA" id="ARBA00023163"/>
    </source>
</evidence>
<evidence type="ECO:0000256" key="6">
    <source>
        <dbReference type="ARBA" id="ARBA00022604"/>
    </source>
</evidence>
<feature type="compositionally biased region" description="Low complexity" evidence="13">
    <location>
        <begin position="175"/>
        <end position="193"/>
    </location>
</feature>
<comment type="subcellular location">
    <subcellularLocation>
        <location evidence="2">Cytoplasm</location>
    </subcellularLocation>
    <subcellularLocation>
        <location evidence="1 12">Nucleus</location>
    </subcellularLocation>
</comment>
<dbReference type="GO" id="GO:0000981">
    <property type="term" value="F:DNA-binding transcription factor activity, RNA polymerase II-specific"/>
    <property type="evidence" value="ECO:0007669"/>
    <property type="project" value="TreeGrafter"/>
</dbReference>
<gene>
    <name evidence="15" type="ORF">DSL72_003897</name>
</gene>
<keyword evidence="10 12" id="KW-0539">Nucleus</keyword>
<dbReference type="InterPro" id="IPR036390">
    <property type="entry name" value="WH_DNA-bd_sf"/>
</dbReference>
<evidence type="ECO:0000256" key="2">
    <source>
        <dbReference type="ARBA" id="ARBA00004496"/>
    </source>
</evidence>
<dbReference type="GO" id="GO:0000978">
    <property type="term" value="F:RNA polymerase II cis-regulatory region sequence-specific DNA binding"/>
    <property type="evidence" value="ECO:0007669"/>
    <property type="project" value="TreeGrafter"/>
</dbReference>
<evidence type="ECO:0000256" key="3">
    <source>
        <dbReference type="ARBA" id="ARBA00022473"/>
    </source>
</evidence>
<feature type="region of interest" description="Disordered" evidence="13">
    <location>
        <begin position="175"/>
        <end position="194"/>
    </location>
</feature>
<keyword evidence="5" id="KW-0597">Phosphoprotein</keyword>
<dbReference type="GO" id="GO:0005634">
    <property type="term" value="C:nucleus"/>
    <property type="evidence" value="ECO:0007669"/>
    <property type="project" value="UniProtKB-SubCell"/>
</dbReference>
<dbReference type="PROSITE" id="PS00658">
    <property type="entry name" value="FORK_HEAD_2"/>
    <property type="match status" value="1"/>
</dbReference>
<evidence type="ECO:0000256" key="7">
    <source>
        <dbReference type="ARBA" id="ARBA00023015"/>
    </source>
</evidence>
<reference evidence="15" key="1">
    <citation type="submission" date="2020-10" db="EMBL/GenBank/DDBJ databases">
        <title>Genome Sequence of Monilinia vaccinii-corymbosi Sheds Light on Mummy Berry Disease Infection of Blueberry and Mating Type.</title>
        <authorList>
            <person name="Yow A.G."/>
            <person name="Zhang Y."/>
            <person name="Bansal K."/>
            <person name="Eacker S.M."/>
            <person name="Sullivan S."/>
            <person name="Liachko I."/>
            <person name="Cubeta M.A."/>
            <person name="Rollins J.A."/>
            <person name="Ashrafi H."/>
        </authorList>
    </citation>
    <scope>NUCLEOTIDE SEQUENCE</scope>
    <source>
        <strain evidence="15">RL-1</strain>
    </source>
</reference>
<protein>
    <recommendedName>
        <fullName evidence="11">Forkhead box protein O</fullName>
    </recommendedName>
</protein>
<feature type="domain" description="Fork-head" evidence="14">
    <location>
        <begin position="213"/>
        <end position="303"/>
    </location>
</feature>
<evidence type="ECO:0000256" key="4">
    <source>
        <dbReference type="ARBA" id="ARBA00022490"/>
    </source>
</evidence>
<keyword evidence="9" id="KW-0804">Transcription</keyword>
<dbReference type="InterPro" id="IPR036388">
    <property type="entry name" value="WH-like_DNA-bd_sf"/>
</dbReference>
<evidence type="ECO:0000256" key="1">
    <source>
        <dbReference type="ARBA" id="ARBA00004123"/>
    </source>
</evidence>
<sequence length="452" mass="50942">MDLNHFQQNIQNQDFAWDFQASGDIEMIAQSQAADIFPSFDGLPRIGQDQYFMAGSSSPFSMLQHDYTRTASQMPGLQTPDPWAHQAPVTPSFGGDGNAYSYNVAADLSGLEHLSLKSFDDIPRTTWQQPYPSMTMTLPFHPFDTRDNLASMVSSKADHGERLDDCVMTDNAHMPLTSNTPSSLSSEEYGQSSREPTAMVIDARRRSLDQLPYAKLIHRALMSTPDHAMVLQEIYRWFRENSKKVNYKGWKNSVRHNLSMNAAFIKTDRKAPGEKTKKSAEWVLEDFAIKRGVQSTTRYRREAAGAKADSAPKQKKPSRKRHRHAVRKSSLHSAAKAKRQRQKKRKHSASRRMLPKSSGSEPAGYPGSYFHTSNMTSDAGSPRRSPLTPAPETFGTYSPAIKEESYTPAYGFYRFEDSQGVLPDDQGPLFMHHQNTQFMQVHPMCASNPYLS</sequence>
<keyword evidence="6" id="KW-0341">Growth regulation</keyword>
<dbReference type="AlphaFoldDB" id="A0A8A3NV75"/>
<keyword evidence="16" id="KW-1185">Reference proteome</keyword>
<dbReference type="Proteomes" id="UP000672032">
    <property type="component" value="Chromosome 1"/>
</dbReference>
<feature type="compositionally biased region" description="Basic residues" evidence="13">
    <location>
        <begin position="313"/>
        <end position="354"/>
    </location>
</feature>
<evidence type="ECO:0000256" key="11">
    <source>
        <dbReference type="ARBA" id="ARBA00039893"/>
    </source>
</evidence>
<dbReference type="PANTHER" id="PTHR45767:SF2">
    <property type="entry name" value="FORKHEAD BOX PROTEIN O"/>
    <property type="match status" value="1"/>
</dbReference>
<dbReference type="OrthoDB" id="5954824at2759"/>
<dbReference type="InterPro" id="IPR001766">
    <property type="entry name" value="Fork_head_dom"/>
</dbReference>
<evidence type="ECO:0000256" key="13">
    <source>
        <dbReference type="SAM" id="MobiDB-lite"/>
    </source>
</evidence>
<dbReference type="Pfam" id="PF00250">
    <property type="entry name" value="Forkhead"/>
    <property type="match status" value="1"/>
</dbReference>
<name>A0A8A3NV75_9HELO</name>
<dbReference type="PROSITE" id="PS50039">
    <property type="entry name" value="FORK_HEAD_3"/>
    <property type="match status" value="1"/>
</dbReference>
<dbReference type="PANTHER" id="PTHR45767">
    <property type="entry name" value="FORKHEAD BOX PROTEIN O"/>
    <property type="match status" value="1"/>
</dbReference>
<evidence type="ECO:0000256" key="10">
    <source>
        <dbReference type="ARBA" id="ARBA00023242"/>
    </source>
</evidence>
<dbReference type="SUPFAM" id="SSF46785">
    <property type="entry name" value="Winged helix' DNA-binding domain"/>
    <property type="match status" value="1"/>
</dbReference>
<feature type="region of interest" description="Disordered" evidence="13">
    <location>
        <begin position="298"/>
        <end position="400"/>
    </location>
</feature>
<keyword evidence="7" id="KW-0805">Transcription regulation</keyword>
<evidence type="ECO:0000313" key="16">
    <source>
        <dbReference type="Proteomes" id="UP000672032"/>
    </source>
</evidence>
<dbReference type="SMART" id="SM00339">
    <property type="entry name" value="FH"/>
    <property type="match status" value="1"/>
</dbReference>
<dbReference type="InterPro" id="IPR030456">
    <property type="entry name" value="TF_fork_head_CS_2"/>
</dbReference>
<evidence type="ECO:0000256" key="12">
    <source>
        <dbReference type="PROSITE-ProRule" id="PRU00089"/>
    </source>
</evidence>
<keyword evidence="4" id="KW-0963">Cytoplasm</keyword>
<keyword evidence="3" id="KW-0217">Developmental protein</keyword>
<evidence type="ECO:0000256" key="5">
    <source>
        <dbReference type="ARBA" id="ARBA00022553"/>
    </source>
</evidence>
<feature type="DNA-binding region" description="Fork-head" evidence="12">
    <location>
        <begin position="213"/>
        <end position="303"/>
    </location>
</feature>